<feature type="compositionally biased region" description="Low complexity" evidence="1">
    <location>
        <begin position="245"/>
        <end position="258"/>
    </location>
</feature>
<feature type="region of interest" description="Disordered" evidence="1">
    <location>
        <begin position="154"/>
        <end position="273"/>
    </location>
</feature>
<feature type="transmembrane region" description="Helical" evidence="2">
    <location>
        <begin position="125"/>
        <end position="146"/>
    </location>
</feature>
<evidence type="ECO:0000313" key="4">
    <source>
        <dbReference type="Proteomes" id="UP001596074"/>
    </source>
</evidence>
<sequence length="273" mass="27347">MSQTRSPSSSGAILAAVLVGLVAATIVDAVITVIISFMVNNLGYGGVGTVRVTAALTALIVGAIAGGVLLFTRPNGPLGPILAAVSSLVAVLVGDIIGIFVYHGVRGRGLPIEMVEIYFRSFRHMDLIGLVIFVLPPVVAGGLGAVRLMKEGGRQAQQPAPVGPWGGQQPQPPAPYGAQPGQYAQPGQPYPGQPAQPGPFGQPGQPGQPYPGQPAEPGQFGQPGGQPGQVGGQFAPPYDQGPGGSFQQPGQGSSQGEAPPGGGAQPPQGPPAG</sequence>
<dbReference type="RefSeq" id="WP_378284536.1">
    <property type="nucleotide sequence ID" value="NZ_JBHSON010000036.1"/>
</dbReference>
<proteinExistence type="predicted"/>
<evidence type="ECO:0000256" key="2">
    <source>
        <dbReference type="SAM" id="Phobius"/>
    </source>
</evidence>
<keyword evidence="4" id="KW-1185">Reference proteome</keyword>
<comment type="caution">
    <text evidence="3">The sequence shown here is derived from an EMBL/GenBank/DDBJ whole genome shotgun (WGS) entry which is preliminary data.</text>
</comment>
<keyword evidence="2" id="KW-0472">Membrane</keyword>
<keyword evidence="2" id="KW-1133">Transmembrane helix</keyword>
<dbReference type="EMBL" id="JBHSON010000036">
    <property type="protein sequence ID" value="MFC5748847.1"/>
    <property type="molecule type" value="Genomic_DNA"/>
</dbReference>
<protein>
    <submittedName>
        <fullName evidence="3">Uncharacterized protein</fullName>
    </submittedName>
</protein>
<evidence type="ECO:0000313" key="3">
    <source>
        <dbReference type="EMBL" id="MFC5748847.1"/>
    </source>
</evidence>
<feature type="transmembrane region" description="Helical" evidence="2">
    <location>
        <begin position="50"/>
        <end position="71"/>
    </location>
</feature>
<gene>
    <name evidence="3" type="ORF">ACFPZN_24800</name>
</gene>
<feature type="compositionally biased region" description="Pro residues" evidence="1">
    <location>
        <begin position="188"/>
        <end position="197"/>
    </location>
</feature>
<feature type="compositionally biased region" description="Low complexity" evidence="1">
    <location>
        <begin position="176"/>
        <end position="187"/>
    </location>
</feature>
<evidence type="ECO:0000256" key="1">
    <source>
        <dbReference type="SAM" id="MobiDB-lite"/>
    </source>
</evidence>
<reference evidence="4" key="1">
    <citation type="journal article" date="2019" name="Int. J. Syst. Evol. Microbiol.">
        <title>The Global Catalogue of Microorganisms (GCM) 10K type strain sequencing project: providing services to taxonomists for standard genome sequencing and annotation.</title>
        <authorList>
            <consortium name="The Broad Institute Genomics Platform"/>
            <consortium name="The Broad Institute Genome Sequencing Center for Infectious Disease"/>
            <person name="Wu L."/>
            <person name="Ma J."/>
        </authorList>
    </citation>
    <scope>NUCLEOTIDE SEQUENCE [LARGE SCALE GENOMIC DNA]</scope>
    <source>
        <strain evidence="4">KCTC 42087</strain>
    </source>
</reference>
<organism evidence="3 4">
    <name type="scientific">Actinomadura rugatobispora</name>
    <dbReference type="NCBI Taxonomy" id="1994"/>
    <lineage>
        <taxon>Bacteria</taxon>
        <taxon>Bacillati</taxon>
        <taxon>Actinomycetota</taxon>
        <taxon>Actinomycetes</taxon>
        <taxon>Streptosporangiales</taxon>
        <taxon>Thermomonosporaceae</taxon>
        <taxon>Actinomadura</taxon>
    </lineage>
</organism>
<accession>A0ABW1A2F8</accession>
<feature type="transmembrane region" description="Helical" evidence="2">
    <location>
        <begin position="12"/>
        <end position="38"/>
    </location>
</feature>
<name>A0ABW1A2F8_9ACTN</name>
<dbReference type="Proteomes" id="UP001596074">
    <property type="component" value="Unassembled WGS sequence"/>
</dbReference>
<keyword evidence="2" id="KW-0812">Transmembrane</keyword>
<feature type="compositionally biased region" description="Gly residues" evidence="1">
    <location>
        <begin position="221"/>
        <end position="231"/>
    </location>
</feature>
<feature type="transmembrane region" description="Helical" evidence="2">
    <location>
        <begin position="78"/>
        <end position="105"/>
    </location>
</feature>